<protein>
    <submittedName>
        <fullName evidence="1">Uncharacterized protein</fullName>
    </submittedName>
</protein>
<organism evidence="1 2">
    <name type="scientific">Echinococcus granulosus</name>
    <name type="common">Hydatid tapeworm</name>
    <dbReference type="NCBI Taxonomy" id="6210"/>
    <lineage>
        <taxon>Eukaryota</taxon>
        <taxon>Metazoa</taxon>
        <taxon>Spiralia</taxon>
        <taxon>Lophotrochozoa</taxon>
        <taxon>Platyhelminthes</taxon>
        <taxon>Cestoda</taxon>
        <taxon>Eucestoda</taxon>
        <taxon>Cyclophyllidea</taxon>
        <taxon>Taeniidae</taxon>
        <taxon>Echinococcus</taxon>
        <taxon>Echinococcus granulosus group</taxon>
    </lineage>
</organism>
<keyword evidence="2" id="KW-1185">Reference proteome</keyword>
<dbReference type="OrthoDB" id="10404292at2759"/>
<dbReference type="KEGG" id="egl:EGR_09366"/>
<sequence>MKEHQEARRKEREADKWLERFNAHSKKQEDLFQQYAKRVIGTCEETGIATFAMRKAAHPCMAMDELTLSVAKDIAIGEEKTDEKCTLLPDLPPHQEYLSP</sequence>
<dbReference type="AlphaFoldDB" id="W6U3X4"/>
<dbReference type="Proteomes" id="UP000019149">
    <property type="component" value="Unassembled WGS sequence"/>
</dbReference>
<reference evidence="1 2" key="1">
    <citation type="journal article" date="2013" name="Nat. Genet.">
        <title>The genome of the hydatid tapeworm Echinococcus granulosus.</title>
        <authorList>
            <person name="Zheng H."/>
            <person name="Zhang W."/>
            <person name="Zhang L."/>
            <person name="Zhang Z."/>
            <person name="Li J."/>
            <person name="Lu G."/>
            <person name="Zhu Y."/>
            <person name="Wang Y."/>
            <person name="Huang Y."/>
            <person name="Liu J."/>
            <person name="Kang H."/>
            <person name="Chen J."/>
            <person name="Wang L."/>
            <person name="Chen A."/>
            <person name="Yu S."/>
            <person name="Gao Z."/>
            <person name="Jin L."/>
            <person name="Gu W."/>
            <person name="Wang Z."/>
            <person name="Zhao L."/>
            <person name="Shi B."/>
            <person name="Wen H."/>
            <person name="Lin R."/>
            <person name="Jones M.K."/>
            <person name="Brejova B."/>
            <person name="Vinar T."/>
            <person name="Zhao G."/>
            <person name="McManus D.P."/>
            <person name="Chen Z."/>
            <person name="Zhou Y."/>
            <person name="Wang S."/>
        </authorList>
    </citation>
    <scope>NUCLEOTIDE SEQUENCE [LARGE SCALE GENOMIC DNA]</scope>
</reference>
<accession>W6U3X4</accession>
<evidence type="ECO:0000313" key="1">
    <source>
        <dbReference type="EMBL" id="EUB55800.1"/>
    </source>
</evidence>
<proteinExistence type="predicted"/>
<dbReference type="GeneID" id="36345081"/>
<evidence type="ECO:0000313" key="2">
    <source>
        <dbReference type="Proteomes" id="UP000019149"/>
    </source>
</evidence>
<comment type="caution">
    <text evidence="1">The sequence shown here is derived from an EMBL/GenBank/DDBJ whole genome shotgun (WGS) entry which is preliminary data.</text>
</comment>
<name>W6U3X4_ECHGR</name>
<dbReference type="RefSeq" id="XP_024346996.1">
    <property type="nucleotide sequence ID" value="XM_024498615.1"/>
</dbReference>
<dbReference type="STRING" id="6210.W6U3X4"/>
<dbReference type="CTD" id="36345081"/>
<dbReference type="EMBL" id="APAU02000144">
    <property type="protein sequence ID" value="EUB55800.1"/>
    <property type="molecule type" value="Genomic_DNA"/>
</dbReference>
<gene>
    <name evidence="1" type="ORF">EGR_09366</name>
</gene>